<dbReference type="Pfam" id="PF13180">
    <property type="entry name" value="PDZ_2"/>
    <property type="match status" value="1"/>
</dbReference>
<evidence type="ECO:0000313" key="6">
    <source>
        <dbReference type="EMBL" id="MFD1053181.1"/>
    </source>
</evidence>
<dbReference type="PANTHER" id="PTHR43343:SF3">
    <property type="entry name" value="PROTEASE DO-LIKE 8, CHLOROPLASTIC"/>
    <property type="match status" value="1"/>
</dbReference>
<keyword evidence="7" id="KW-1185">Reference proteome</keyword>
<feature type="domain" description="PDZ" evidence="5">
    <location>
        <begin position="474"/>
        <end position="547"/>
    </location>
</feature>
<feature type="transmembrane region" description="Helical" evidence="4">
    <location>
        <begin position="212"/>
        <end position="234"/>
    </location>
</feature>
<dbReference type="Gene3D" id="2.40.10.120">
    <property type="match status" value="1"/>
</dbReference>
<evidence type="ECO:0000256" key="1">
    <source>
        <dbReference type="ARBA" id="ARBA00022670"/>
    </source>
</evidence>
<dbReference type="SUPFAM" id="SSF50156">
    <property type="entry name" value="PDZ domain-like"/>
    <property type="match status" value="1"/>
</dbReference>
<dbReference type="Proteomes" id="UP001597046">
    <property type="component" value="Unassembled WGS sequence"/>
</dbReference>
<dbReference type="GO" id="GO:0006508">
    <property type="term" value="P:proteolysis"/>
    <property type="evidence" value="ECO:0007669"/>
    <property type="project" value="UniProtKB-KW"/>
</dbReference>
<organism evidence="6 7">
    <name type="scientific">Terrabacter terrigena</name>
    <dbReference type="NCBI Taxonomy" id="574718"/>
    <lineage>
        <taxon>Bacteria</taxon>
        <taxon>Bacillati</taxon>
        <taxon>Actinomycetota</taxon>
        <taxon>Actinomycetes</taxon>
        <taxon>Micrococcales</taxon>
        <taxon>Intrasporangiaceae</taxon>
        <taxon>Terrabacter</taxon>
    </lineage>
</organism>
<dbReference type="InterPro" id="IPR009003">
    <property type="entry name" value="Peptidase_S1_PA"/>
</dbReference>
<name>A0ABW3MRR7_9MICO</name>
<feature type="compositionally biased region" description="Low complexity" evidence="3">
    <location>
        <begin position="134"/>
        <end position="186"/>
    </location>
</feature>
<dbReference type="PANTHER" id="PTHR43343">
    <property type="entry name" value="PEPTIDASE S12"/>
    <property type="match status" value="1"/>
</dbReference>
<reference evidence="7" key="1">
    <citation type="journal article" date="2019" name="Int. J. Syst. Evol. Microbiol.">
        <title>The Global Catalogue of Microorganisms (GCM) 10K type strain sequencing project: providing services to taxonomists for standard genome sequencing and annotation.</title>
        <authorList>
            <consortium name="The Broad Institute Genomics Platform"/>
            <consortium name="The Broad Institute Genome Sequencing Center for Infectious Disease"/>
            <person name="Wu L."/>
            <person name="Ma J."/>
        </authorList>
    </citation>
    <scope>NUCLEOTIDE SEQUENCE [LARGE SCALE GENOMIC DNA]</scope>
    <source>
        <strain evidence="7">CCUG 57508</strain>
    </source>
</reference>
<evidence type="ECO:0000259" key="5">
    <source>
        <dbReference type="PROSITE" id="PS50106"/>
    </source>
</evidence>
<proteinExistence type="predicted"/>
<dbReference type="InterPro" id="IPR001940">
    <property type="entry name" value="Peptidase_S1C"/>
</dbReference>
<protein>
    <submittedName>
        <fullName evidence="6">S1C family serine protease</fullName>
        <ecNumber evidence="6">3.4.21.-</ecNumber>
    </submittedName>
</protein>
<evidence type="ECO:0000256" key="2">
    <source>
        <dbReference type="ARBA" id="ARBA00022801"/>
    </source>
</evidence>
<dbReference type="GO" id="GO:0008233">
    <property type="term" value="F:peptidase activity"/>
    <property type="evidence" value="ECO:0007669"/>
    <property type="project" value="UniProtKB-KW"/>
</dbReference>
<evidence type="ECO:0000256" key="3">
    <source>
        <dbReference type="SAM" id="MobiDB-lite"/>
    </source>
</evidence>
<dbReference type="RefSeq" id="WP_386050472.1">
    <property type="nucleotide sequence ID" value="NZ_JBHTKH010000001.1"/>
</dbReference>
<feature type="compositionally biased region" description="Basic and acidic residues" evidence="3">
    <location>
        <begin position="114"/>
        <end position="125"/>
    </location>
</feature>
<keyword evidence="1 6" id="KW-0645">Protease</keyword>
<dbReference type="Gene3D" id="2.30.42.10">
    <property type="match status" value="1"/>
</dbReference>
<dbReference type="InterPro" id="IPR001478">
    <property type="entry name" value="PDZ"/>
</dbReference>
<feature type="region of interest" description="Disordered" evidence="3">
    <location>
        <begin position="1"/>
        <end position="206"/>
    </location>
</feature>
<sequence>MTDESTTPDREPTPEAPEPAAPERPAAEGTRTLGPEPEETGIIDLHDTRAIPSAPAGPPVAATPPAPAAPTGAGQGGSSGDDSGDDAWFDVFGGEHPAEGAAVPARADASWGSDRADALAEEAHRSAYAPPVSDPATARATPGPATDPGVAVTTPAAAAAGVGTAPQTTAYASPGPQGPTDGSPTPGTTPPAAGVLLADEPAPRPRRRRGRLVAAVAGLCLLSGVVGGVAGQLAEDRINTGASTLPEPGPGATARPPGSVANIAAAALPSVVTIKVDGGSEGSATGSGFVIDKKGHVLTNNHVVATAPDGDIEVVLSNGDAQKATIVGRDTSYDLAVLKIGRTDLTPLRLGPSDKVVVGDQVIAVGAPLGLDQTVTTGIVSALNRPVSAGEGPESSFINAIQTDTAINPGNSGGPLLDMRGEVIGINSAIARVPGTTGSTGGSIGLGFAIPSDQARRTADQLIATGKATHPIIGVSLDRTFSGDGAQVSDQPGAVTAGGPAAKAGVKAGDVVIAFEGKRIRTPDQLIVSIRARAVGDTVKLKVERGGKEIDLSMTLEADPGK</sequence>
<keyword evidence="4" id="KW-0812">Transmembrane</keyword>
<keyword evidence="2 6" id="KW-0378">Hydrolase</keyword>
<dbReference type="InterPro" id="IPR051201">
    <property type="entry name" value="Chloro_Bact_Ser_Proteases"/>
</dbReference>
<evidence type="ECO:0000256" key="4">
    <source>
        <dbReference type="SAM" id="Phobius"/>
    </source>
</evidence>
<dbReference type="PROSITE" id="PS50106">
    <property type="entry name" value="PDZ"/>
    <property type="match status" value="1"/>
</dbReference>
<accession>A0ABW3MRR7</accession>
<dbReference type="SMART" id="SM00228">
    <property type="entry name" value="PDZ"/>
    <property type="match status" value="1"/>
</dbReference>
<dbReference type="InterPro" id="IPR036034">
    <property type="entry name" value="PDZ_sf"/>
</dbReference>
<keyword evidence="4" id="KW-0472">Membrane</keyword>
<dbReference type="EMBL" id="JBHTKH010000001">
    <property type="protein sequence ID" value="MFD1053181.1"/>
    <property type="molecule type" value="Genomic_DNA"/>
</dbReference>
<dbReference type="Pfam" id="PF13365">
    <property type="entry name" value="Trypsin_2"/>
    <property type="match status" value="1"/>
</dbReference>
<feature type="compositionally biased region" description="Pro residues" evidence="3">
    <location>
        <begin position="55"/>
        <end position="68"/>
    </location>
</feature>
<dbReference type="EC" id="3.4.21.-" evidence="6"/>
<dbReference type="SUPFAM" id="SSF50494">
    <property type="entry name" value="Trypsin-like serine proteases"/>
    <property type="match status" value="1"/>
</dbReference>
<dbReference type="PRINTS" id="PR00834">
    <property type="entry name" value="PROTEASES2C"/>
</dbReference>
<comment type="caution">
    <text evidence="6">The sequence shown here is derived from an EMBL/GenBank/DDBJ whole genome shotgun (WGS) entry which is preliminary data.</text>
</comment>
<gene>
    <name evidence="6" type="ORF">ACFQ2V_02595</name>
</gene>
<keyword evidence="4" id="KW-1133">Transmembrane helix</keyword>
<evidence type="ECO:0000313" key="7">
    <source>
        <dbReference type="Proteomes" id="UP001597046"/>
    </source>
</evidence>